<reference evidence="2" key="1">
    <citation type="submission" date="2018-11" db="EMBL/GenBank/DDBJ databases">
        <authorList>
            <person name="Alioto T."/>
            <person name="Alioto T."/>
        </authorList>
    </citation>
    <scope>NUCLEOTIDE SEQUENCE</scope>
</reference>
<dbReference type="AlphaFoldDB" id="A0A8B6HLD0"/>
<evidence type="ECO:0000313" key="2">
    <source>
        <dbReference type="EMBL" id="VDI80578.1"/>
    </source>
</evidence>
<dbReference type="Proteomes" id="UP000596742">
    <property type="component" value="Unassembled WGS sequence"/>
</dbReference>
<feature type="region of interest" description="Disordered" evidence="1">
    <location>
        <begin position="84"/>
        <end position="116"/>
    </location>
</feature>
<proteinExistence type="predicted"/>
<dbReference type="OrthoDB" id="6198859at2759"/>
<keyword evidence="3" id="KW-1185">Reference proteome</keyword>
<accession>A0A8B6HLD0</accession>
<sequence length="116" mass="13141">MENNSILYGSSGMNVNLSLCDKWPSVNGQRRAAEAENRLRSVEATSKCLREEDQKRMQDNIVTKLQPEMEKLLQQISAVNSKAIQQPTASPTMVEPLLDDRKVQHRTRTPKTTTQT</sequence>
<name>A0A8B6HLD0_MYTGA</name>
<protein>
    <submittedName>
        <fullName evidence="2">Uncharacterized protein</fullName>
    </submittedName>
</protein>
<dbReference type="EMBL" id="UYJE01010191">
    <property type="protein sequence ID" value="VDI80578.1"/>
    <property type="molecule type" value="Genomic_DNA"/>
</dbReference>
<evidence type="ECO:0000313" key="3">
    <source>
        <dbReference type="Proteomes" id="UP000596742"/>
    </source>
</evidence>
<comment type="caution">
    <text evidence="2">The sequence shown here is derived from an EMBL/GenBank/DDBJ whole genome shotgun (WGS) entry which is preliminary data.</text>
</comment>
<evidence type="ECO:0000256" key="1">
    <source>
        <dbReference type="SAM" id="MobiDB-lite"/>
    </source>
</evidence>
<organism evidence="2 3">
    <name type="scientific">Mytilus galloprovincialis</name>
    <name type="common">Mediterranean mussel</name>
    <dbReference type="NCBI Taxonomy" id="29158"/>
    <lineage>
        <taxon>Eukaryota</taxon>
        <taxon>Metazoa</taxon>
        <taxon>Spiralia</taxon>
        <taxon>Lophotrochozoa</taxon>
        <taxon>Mollusca</taxon>
        <taxon>Bivalvia</taxon>
        <taxon>Autobranchia</taxon>
        <taxon>Pteriomorphia</taxon>
        <taxon>Mytilida</taxon>
        <taxon>Mytiloidea</taxon>
        <taxon>Mytilidae</taxon>
        <taxon>Mytilinae</taxon>
        <taxon>Mytilus</taxon>
    </lineage>
</organism>
<gene>
    <name evidence="2" type="ORF">MGAL_10B004157</name>
</gene>